<keyword evidence="11" id="KW-1185">Reference proteome</keyword>
<evidence type="ECO:0000256" key="5">
    <source>
        <dbReference type="ARBA" id="ARBA00023157"/>
    </source>
</evidence>
<dbReference type="SUPFAM" id="SSF54423">
    <property type="entry name" value="DsbC/DsbG N-terminal domain-like"/>
    <property type="match status" value="1"/>
</dbReference>
<dbReference type="InterPro" id="IPR051470">
    <property type="entry name" value="Thiol:disulfide_interchange"/>
</dbReference>
<dbReference type="InterPro" id="IPR036249">
    <property type="entry name" value="Thioredoxin-like_sf"/>
</dbReference>
<feature type="domain" description="Thioredoxin-like fold" evidence="9">
    <location>
        <begin position="109"/>
        <end position="220"/>
    </location>
</feature>
<proteinExistence type="inferred from homology"/>
<evidence type="ECO:0000256" key="4">
    <source>
        <dbReference type="ARBA" id="ARBA00022764"/>
    </source>
</evidence>
<keyword evidence="4" id="KW-0574">Periplasm</keyword>
<feature type="domain" description="Disulphide bond isomerase DsbC/G N-terminal" evidence="8">
    <location>
        <begin position="24"/>
        <end position="86"/>
    </location>
</feature>
<protein>
    <submittedName>
        <fullName evidence="10">Uncharacterized protein</fullName>
    </submittedName>
</protein>
<evidence type="ECO:0000256" key="3">
    <source>
        <dbReference type="ARBA" id="ARBA00022729"/>
    </source>
</evidence>
<evidence type="ECO:0000313" key="11">
    <source>
        <dbReference type="Proteomes" id="UP000182264"/>
    </source>
</evidence>
<dbReference type="AlphaFoldDB" id="A0A1L3GDU7"/>
<keyword evidence="6" id="KW-0676">Redox-active center</keyword>
<dbReference type="Gene3D" id="3.10.450.70">
    <property type="entry name" value="Disulphide bond isomerase, DsbC/G, N-terminal"/>
    <property type="match status" value="1"/>
</dbReference>
<dbReference type="OrthoDB" id="9800545at2"/>
<dbReference type="PANTHER" id="PTHR35272">
    <property type="entry name" value="THIOL:DISULFIDE INTERCHANGE PROTEIN DSBC-RELATED"/>
    <property type="match status" value="1"/>
</dbReference>
<gene>
    <name evidence="10" type="ORF">A7E75_02380</name>
</gene>
<feature type="chain" id="PRO_5039932766" evidence="7">
    <location>
        <begin position="22"/>
        <end position="248"/>
    </location>
</feature>
<evidence type="ECO:0000256" key="2">
    <source>
        <dbReference type="ARBA" id="ARBA00009813"/>
    </source>
</evidence>
<dbReference type="Gene3D" id="3.40.30.10">
    <property type="entry name" value="Glutaredoxin"/>
    <property type="match status" value="1"/>
</dbReference>
<dbReference type="InterPro" id="IPR009094">
    <property type="entry name" value="DiS-bond_isomerase_DsbC/G_N_sf"/>
</dbReference>
<accession>A0A1L3GDU7</accession>
<dbReference type="Pfam" id="PF10411">
    <property type="entry name" value="DsbC_N"/>
    <property type="match status" value="1"/>
</dbReference>
<feature type="signal peptide" evidence="7">
    <location>
        <begin position="1"/>
        <end position="21"/>
    </location>
</feature>
<dbReference type="InterPro" id="IPR018950">
    <property type="entry name" value="DiS-bond_isomerase_DsbC/G_N"/>
</dbReference>
<evidence type="ECO:0000256" key="7">
    <source>
        <dbReference type="SAM" id="SignalP"/>
    </source>
</evidence>
<keyword evidence="3 7" id="KW-0732">Signal</keyword>
<dbReference type="KEGG" id="pace:A6070_11000"/>
<sequence>MRSCLCAALGALLLTGPSTSAASGNGAEAAAQMKRMFPQTGIDGFLPSPIPGLYEVTAGGQIFYFSPEGYLVLGEIWSKDGQSITAQRREQILAGKVKELPLDKAVTIGNGPHQVIEFTDPDCPYCRKLDDYLSAREDITRHIFFCPLETHPQARDKALYILCSTDRETAKHEVFTGMWDGTRPSLKNCSTTLLDEHLRLAGAVGVRGTPTLWVNGKRIGGANIEAIASILDNPNAKVQAKKRRATND</sequence>
<dbReference type="InterPro" id="IPR033954">
    <property type="entry name" value="DiS-bond_Isoase_DsbC/G"/>
</dbReference>
<reference evidence="10 11" key="1">
    <citation type="journal article" date="2017" name="Genome Announc.">
        <title>Complete Genome Sequences of Two Acetylene-Fermenting Pelobacter acetylenicus Strains.</title>
        <authorList>
            <person name="Sutton J.M."/>
            <person name="Baesman S.M."/>
            <person name="Fierst J.L."/>
            <person name="Poret-Peterson A.T."/>
            <person name="Oremland R.S."/>
            <person name="Dunlap D.S."/>
            <person name="Akob D.M."/>
        </authorList>
    </citation>
    <scope>NUCLEOTIDE SEQUENCE [LARGE SCALE GENOMIC DNA]</scope>
    <source>
        <strain evidence="10 11">DSM 3247</strain>
    </source>
</reference>
<evidence type="ECO:0000259" key="9">
    <source>
        <dbReference type="Pfam" id="PF13098"/>
    </source>
</evidence>
<dbReference type="STRING" id="29542.A6070_11000"/>
<evidence type="ECO:0000256" key="6">
    <source>
        <dbReference type="ARBA" id="ARBA00023284"/>
    </source>
</evidence>
<keyword evidence="5" id="KW-1015">Disulfide bond</keyword>
<organism evidence="10 11">
    <name type="scientific">Syntrophotalea acetylenica</name>
    <name type="common">Pelobacter acetylenicus</name>
    <dbReference type="NCBI Taxonomy" id="29542"/>
    <lineage>
        <taxon>Bacteria</taxon>
        <taxon>Pseudomonadati</taxon>
        <taxon>Thermodesulfobacteriota</taxon>
        <taxon>Desulfuromonadia</taxon>
        <taxon>Desulfuromonadales</taxon>
        <taxon>Syntrophotaleaceae</taxon>
        <taxon>Syntrophotalea</taxon>
    </lineage>
</organism>
<dbReference type="SUPFAM" id="SSF52833">
    <property type="entry name" value="Thioredoxin-like"/>
    <property type="match status" value="1"/>
</dbReference>
<dbReference type="Proteomes" id="UP000182264">
    <property type="component" value="Chromosome"/>
</dbReference>
<dbReference type="EMBL" id="CP015518">
    <property type="protein sequence ID" value="APG23995.1"/>
    <property type="molecule type" value="Genomic_DNA"/>
</dbReference>
<dbReference type="GO" id="GO:0042597">
    <property type="term" value="C:periplasmic space"/>
    <property type="evidence" value="ECO:0007669"/>
    <property type="project" value="UniProtKB-SubCell"/>
</dbReference>
<evidence type="ECO:0000259" key="8">
    <source>
        <dbReference type="Pfam" id="PF10411"/>
    </source>
</evidence>
<evidence type="ECO:0000256" key="1">
    <source>
        <dbReference type="ARBA" id="ARBA00004418"/>
    </source>
</evidence>
<dbReference type="InterPro" id="IPR012336">
    <property type="entry name" value="Thioredoxin-like_fold"/>
</dbReference>
<dbReference type="CDD" id="cd03020">
    <property type="entry name" value="DsbA_DsbC_DsbG"/>
    <property type="match status" value="1"/>
</dbReference>
<name>A0A1L3GDU7_SYNAC</name>
<evidence type="ECO:0000313" key="10">
    <source>
        <dbReference type="EMBL" id="APG23995.1"/>
    </source>
</evidence>
<comment type="subcellular location">
    <subcellularLocation>
        <location evidence="1">Periplasm</location>
    </subcellularLocation>
</comment>
<dbReference type="PANTHER" id="PTHR35272:SF3">
    <property type="entry name" value="THIOL:DISULFIDE INTERCHANGE PROTEIN DSBC"/>
    <property type="match status" value="1"/>
</dbReference>
<dbReference type="Pfam" id="PF13098">
    <property type="entry name" value="Thioredoxin_2"/>
    <property type="match status" value="1"/>
</dbReference>
<comment type="similarity">
    <text evidence="2">Belongs to the thioredoxin family. DsbC subfamily.</text>
</comment>